<comment type="caution">
    <text evidence="3">The sequence shown here is derived from an EMBL/GenBank/DDBJ whole genome shotgun (WGS) entry which is preliminary data.</text>
</comment>
<dbReference type="AlphaFoldDB" id="A0A9P6HMI0"/>
<gene>
    <name evidence="3" type="ORF">BJ322DRAFT_1177764</name>
</gene>
<organism evidence="3 4">
    <name type="scientific">Thelephora terrestris</name>
    <dbReference type="NCBI Taxonomy" id="56493"/>
    <lineage>
        <taxon>Eukaryota</taxon>
        <taxon>Fungi</taxon>
        <taxon>Dikarya</taxon>
        <taxon>Basidiomycota</taxon>
        <taxon>Agaricomycotina</taxon>
        <taxon>Agaricomycetes</taxon>
        <taxon>Thelephorales</taxon>
        <taxon>Thelephoraceae</taxon>
        <taxon>Thelephora</taxon>
    </lineage>
</organism>
<name>A0A9P6HMI0_9AGAM</name>
<accession>A0A9P6HMI0</accession>
<evidence type="ECO:0000313" key="3">
    <source>
        <dbReference type="EMBL" id="KAF9789520.1"/>
    </source>
</evidence>
<dbReference type="InterPro" id="IPR049233">
    <property type="entry name" value="DUF6830"/>
</dbReference>
<dbReference type="OrthoDB" id="3232986at2759"/>
<dbReference type="EMBL" id="WIUZ02000003">
    <property type="protein sequence ID" value="KAF9789520.1"/>
    <property type="molecule type" value="Genomic_DNA"/>
</dbReference>
<dbReference type="Pfam" id="PF18759">
    <property type="entry name" value="Plavaka"/>
    <property type="match status" value="1"/>
</dbReference>
<evidence type="ECO:0000256" key="1">
    <source>
        <dbReference type="SAM" id="MobiDB-lite"/>
    </source>
</evidence>
<reference evidence="3" key="1">
    <citation type="journal article" date="2020" name="Nat. Commun.">
        <title>Large-scale genome sequencing of mycorrhizal fungi provides insights into the early evolution of symbiotic traits.</title>
        <authorList>
            <person name="Miyauchi S."/>
            <person name="Kiss E."/>
            <person name="Kuo A."/>
            <person name="Drula E."/>
            <person name="Kohler A."/>
            <person name="Sanchez-Garcia M."/>
            <person name="Morin E."/>
            <person name="Andreopoulos B."/>
            <person name="Barry K.W."/>
            <person name="Bonito G."/>
            <person name="Buee M."/>
            <person name="Carver A."/>
            <person name="Chen C."/>
            <person name="Cichocki N."/>
            <person name="Clum A."/>
            <person name="Culley D."/>
            <person name="Crous P.W."/>
            <person name="Fauchery L."/>
            <person name="Girlanda M."/>
            <person name="Hayes R.D."/>
            <person name="Keri Z."/>
            <person name="LaButti K."/>
            <person name="Lipzen A."/>
            <person name="Lombard V."/>
            <person name="Magnuson J."/>
            <person name="Maillard F."/>
            <person name="Murat C."/>
            <person name="Nolan M."/>
            <person name="Ohm R.A."/>
            <person name="Pangilinan J."/>
            <person name="Pereira M.F."/>
            <person name="Perotto S."/>
            <person name="Peter M."/>
            <person name="Pfister S."/>
            <person name="Riley R."/>
            <person name="Sitrit Y."/>
            <person name="Stielow J.B."/>
            <person name="Szollosi G."/>
            <person name="Zifcakova L."/>
            <person name="Stursova M."/>
            <person name="Spatafora J.W."/>
            <person name="Tedersoo L."/>
            <person name="Vaario L.M."/>
            <person name="Yamada A."/>
            <person name="Yan M."/>
            <person name="Wang P."/>
            <person name="Xu J."/>
            <person name="Bruns T."/>
            <person name="Baldrian P."/>
            <person name="Vilgalys R."/>
            <person name="Dunand C."/>
            <person name="Henrissat B."/>
            <person name="Grigoriev I.V."/>
            <person name="Hibbett D."/>
            <person name="Nagy L.G."/>
            <person name="Martin F.M."/>
        </authorList>
    </citation>
    <scope>NUCLEOTIDE SEQUENCE</scope>
    <source>
        <strain evidence="3">UH-Tt-Lm1</strain>
    </source>
</reference>
<dbReference type="InterPro" id="IPR041078">
    <property type="entry name" value="Plavaka"/>
</dbReference>
<evidence type="ECO:0000313" key="4">
    <source>
        <dbReference type="Proteomes" id="UP000736335"/>
    </source>
</evidence>
<dbReference type="Proteomes" id="UP000736335">
    <property type="component" value="Unassembled WGS sequence"/>
</dbReference>
<feature type="region of interest" description="Disordered" evidence="1">
    <location>
        <begin position="553"/>
        <end position="575"/>
    </location>
</feature>
<proteinExistence type="predicted"/>
<keyword evidence="4" id="KW-1185">Reference proteome</keyword>
<dbReference type="Pfam" id="PF20722">
    <property type="entry name" value="DUF6830"/>
    <property type="match status" value="1"/>
</dbReference>
<evidence type="ECO:0000259" key="2">
    <source>
        <dbReference type="Pfam" id="PF20722"/>
    </source>
</evidence>
<feature type="domain" description="DUF6830" evidence="2">
    <location>
        <begin position="564"/>
        <end position="701"/>
    </location>
</feature>
<reference evidence="3" key="2">
    <citation type="submission" date="2020-11" db="EMBL/GenBank/DDBJ databases">
        <authorList>
            <consortium name="DOE Joint Genome Institute"/>
            <person name="Kuo A."/>
            <person name="Miyauchi S."/>
            <person name="Kiss E."/>
            <person name="Drula E."/>
            <person name="Kohler A."/>
            <person name="Sanchez-Garcia M."/>
            <person name="Andreopoulos B."/>
            <person name="Barry K.W."/>
            <person name="Bonito G."/>
            <person name="Buee M."/>
            <person name="Carver A."/>
            <person name="Chen C."/>
            <person name="Cichocki N."/>
            <person name="Clum A."/>
            <person name="Culley D."/>
            <person name="Crous P.W."/>
            <person name="Fauchery L."/>
            <person name="Girlanda M."/>
            <person name="Hayes R."/>
            <person name="Keri Z."/>
            <person name="Labutti K."/>
            <person name="Lipzen A."/>
            <person name="Lombard V."/>
            <person name="Magnuson J."/>
            <person name="Maillard F."/>
            <person name="Morin E."/>
            <person name="Murat C."/>
            <person name="Nolan M."/>
            <person name="Ohm R."/>
            <person name="Pangilinan J."/>
            <person name="Pereira M."/>
            <person name="Perotto S."/>
            <person name="Peter M."/>
            <person name="Riley R."/>
            <person name="Sitrit Y."/>
            <person name="Stielow B."/>
            <person name="Szollosi G."/>
            <person name="Zifcakova L."/>
            <person name="Stursova M."/>
            <person name="Spatafora J.W."/>
            <person name="Tedersoo L."/>
            <person name="Vaario L.-M."/>
            <person name="Yamada A."/>
            <person name="Yan M."/>
            <person name="Wang P."/>
            <person name="Xu J."/>
            <person name="Bruns T."/>
            <person name="Baldrian P."/>
            <person name="Vilgalys R."/>
            <person name="Henrissat B."/>
            <person name="Grigoriev I.V."/>
            <person name="Hibbett D."/>
            <person name="Nagy L.G."/>
            <person name="Martin F.M."/>
        </authorList>
    </citation>
    <scope>NUCLEOTIDE SEQUENCE</scope>
    <source>
        <strain evidence="3">UH-Tt-Lm1</strain>
    </source>
</reference>
<sequence>MGDFHADKFSGERSQNVFYPFSSKGEWQLASFLSRTGLSMRFVDEFLSLDMITALGLSFKSAKALRGYVELLPTGPKWLSTTVTIPGHRTKDPITLYYRDSVACIKSILQNPLFAGRIEYAPTLHYTDAGTRTYSDWITGDGAWWMQHQLPQGSTLLGTILSSDKTTLSSMSGGHVSHPLIITLANLNAEVRMKSSFGSLTLLALLPIPKFIGVKKSLRGVLENRVTHACLDLVCEPLKKASRDGVWMSDFIGDVRCILSSLASLSSDINPWNLAAYTKEAKTVHRLNGVHRPFWRDWTLPTGALLDPQHIFPIEMLHHFHKRFWDHDMKWCIRAVGEDEIDFRFSIIQPRCGTRHFSGGVVDLKQVTGREHRDLQRYILGIIIGTVPNEFVVCIRALLDLHYLAQMPNVPTEALDEIEATLKTFHDYKKIILDSNYRVGKKNSPINHFEIPKLELLHSVVTSIKWSGSLPQWSADHTERSHIDLIKKPKANTNGIEYNSQICRSLDRSEKLRLFDLATAICALEPDITFNEGDWVSTLDTAQRSGPPRAIPDLFHWSPPSGGSSTPFPPPTFSTNTTAFHLNTKPNVSRMPLDEFSALFNIVDLPVAIKAFLAQYLREPQTCKIGGRQGNQDDRRVPFDDVKVWHSAQVQNLSSTGGLRVPQRVFAVPPSDAWPLGRYDTAIFREDVENGPQIPGRGFNGFFIGQIRCIFHPCWLLKTKPPLYLAYVHRFDVVPQLHMPRGQRLVPDPISGMYVLKRALRSSGTPMGALVPLYHCYMPVHLIPRFGAKANRQLDHQSSMEAAQEFFLNHYFDVEDFFLLRSTF</sequence>
<protein>
    <recommendedName>
        <fullName evidence="2">DUF6830 domain-containing protein</fullName>
    </recommendedName>
</protein>